<proteinExistence type="predicted"/>
<dbReference type="RefSeq" id="WP_315603790.1">
    <property type="nucleotide sequence ID" value="NZ_CP130318.1"/>
</dbReference>
<dbReference type="Proteomes" id="UP001305702">
    <property type="component" value="Chromosome"/>
</dbReference>
<dbReference type="SUPFAM" id="SSF51215">
    <property type="entry name" value="Regulatory protein AraC"/>
    <property type="match status" value="1"/>
</dbReference>
<evidence type="ECO:0000256" key="2">
    <source>
        <dbReference type="ARBA" id="ARBA00023125"/>
    </source>
</evidence>
<dbReference type="PANTHER" id="PTHR43280:SF28">
    <property type="entry name" value="HTH-TYPE TRANSCRIPTIONAL ACTIVATOR RHAS"/>
    <property type="match status" value="1"/>
</dbReference>
<keyword evidence="1" id="KW-0805">Transcription regulation</keyword>
<dbReference type="KEGG" id="paun:MJA45_20670"/>
<dbReference type="Pfam" id="PF12833">
    <property type="entry name" value="HTH_18"/>
    <property type="match status" value="1"/>
</dbReference>
<dbReference type="InterPro" id="IPR018060">
    <property type="entry name" value="HTH_AraC"/>
</dbReference>
<evidence type="ECO:0000256" key="1">
    <source>
        <dbReference type="ARBA" id="ARBA00023015"/>
    </source>
</evidence>
<organism evidence="5 6">
    <name type="scientific">Paenibacillus aurantius</name>
    <dbReference type="NCBI Taxonomy" id="2918900"/>
    <lineage>
        <taxon>Bacteria</taxon>
        <taxon>Bacillati</taxon>
        <taxon>Bacillota</taxon>
        <taxon>Bacilli</taxon>
        <taxon>Bacillales</taxon>
        <taxon>Paenibacillaceae</taxon>
        <taxon>Paenibacillus</taxon>
    </lineage>
</organism>
<name>A0AA96RE15_9BACL</name>
<dbReference type="GO" id="GO:0043565">
    <property type="term" value="F:sequence-specific DNA binding"/>
    <property type="evidence" value="ECO:0007669"/>
    <property type="project" value="InterPro"/>
</dbReference>
<dbReference type="PROSITE" id="PS01124">
    <property type="entry name" value="HTH_ARAC_FAMILY_2"/>
    <property type="match status" value="1"/>
</dbReference>
<protein>
    <submittedName>
        <fullName evidence="5">AraC family transcriptional regulator</fullName>
    </submittedName>
</protein>
<reference evidence="5 6" key="1">
    <citation type="submission" date="2022-02" db="EMBL/GenBank/DDBJ databases">
        <title>Paenibacillus sp. MBLB1776 Whole Genome Shotgun Sequencing.</title>
        <authorList>
            <person name="Hwang C.Y."/>
            <person name="Cho E.-S."/>
            <person name="Seo M.-J."/>
        </authorList>
    </citation>
    <scope>NUCLEOTIDE SEQUENCE [LARGE SCALE GENOMIC DNA]</scope>
    <source>
        <strain evidence="5 6">MBLB1776</strain>
    </source>
</reference>
<evidence type="ECO:0000259" key="4">
    <source>
        <dbReference type="PROSITE" id="PS01124"/>
    </source>
</evidence>
<accession>A0AA96RE15</accession>
<evidence type="ECO:0000313" key="5">
    <source>
        <dbReference type="EMBL" id="WNQ10016.1"/>
    </source>
</evidence>
<dbReference type="Gene3D" id="1.10.10.60">
    <property type="entry name" value="Homeodomain-like"/>
    <property type="match status" value="2"/>
</dbReference>
<dbReference type="Gene3D" id="2.60.120.280">
    <property type="entry name" value="Regulatory protein AraC"/>
    <property type="match status" value="1"/>
</dbReference>
<keyword evidence="6" id="KW-1185">Reference proteome</keyword>
<evidence type="ECO:0000256" key="3">
    <source>
        <dbReference type="ARBA" id="ARBA00023163"/>
    </source>
</evidence>
<sequence length="275" mass="31473">MKESNQAFIHSYLSNTQVNLEVVAHTKVSESWKDTNNISPYNRFYFIRQGRGRIEIGGKVYCPVPGQLVLIPAGTVYSYGTEPADTYLKYWCHFTAEIGDVSLFDLLVLPSVIDVRDEAYLEGCFRRLMDLTESGEFTSALRSKAVLLDIICLYIEHTSVDTIRTGGSSMEKINRVLQYIDSHLAESVTVEELAKLVHFHPNYFIRFFKTMLGSPPILYITKRRMEKAKTLLVTTDKSISEIAEEVGLQLHYFSRAFRGHSGFSPTEYRQQRLED</sequence>
<dbReference type="PANTHER" id="PTHR43280">
    <property type="entry name" value="ARAC-FAMILY TRANSCRIPTIONAL REGULATOR"/>
    <property type="match status" value="1"/>
</dbReference>
<dbReference type="EMBL" id="CP130318">
    <property type="protein sequence ID" value="WNQ10016.1"/>
    <property type="molecule type" value="Genomic_DNA"/>
</dbReference>
<evidence type="ECO:0000313" key="6">
    <source>
        <dbReference type="Proteomes" id="UP001305702"/>
    </source>
</evidence>
<dbReference type="Pfam" id="PF02311">
    <property type="entry name" value="AraC_binding"/>
    <property type="match status" value="1"/>
</dbReference>
<dbReference type="InterPro" id="IPR009057">
    <property type="entry name" value="Homeodomain-like_sf"/>
</dbReference>
<keyword evidence="3" id="KW-0804">Transcription</keyword>
<dbReference type="GO" id="GO:0003700">
    <property type="term" value="F:DNA-binding transcription factor activity"/>
    <property type="evidence" value="ECO:0007669"/>
    <property type="project" value="InterPro"/>
</dbReference>
<dbReference type="InterPro" id="IPR037923">
    <property type="entry name" value="HTH-like"/>
</dbReference>
<dbReference type="AlphaFoldDB" id="A0AA96RE15"/>
<dbReference type="SMART" id="SM00342">
    <property type="entry name" value="HTH_ARAC"/>
    <property type="match status" value="1"/>
</dbReference>
<gene>
    <name evidence="5" type="ORF">MJA45_20670</name>
</gene>
<keyword evidence="2" id="KW-0238">DNA-binding</keyword>
<dbReference type="InterPro" id="IPR003313">
    <property type="entry name" value="AraC-bd"/>
</dbReference>
<dbReference type="SUPFAM" id="SSF46689">
    <property type="entry name" value="Homeodomain-like"/>
    <property type="match status" value="2"/>
</dbReference>
<feature type="domain" description="HTH araC/xylS-type" evidence="4">
    <location>
        <begin position="174"/>
        <end position="271"/>
    </location>
</feature>